<dbReference type="InterPro" id="IPR029058">
    <property type="entry name" value="AB_hydrolase_fold"/>
</dbReference>
<dbReference type="Gene3D" id="3.40.50.1820">
    <property type="entry name" value="alpha/beta hydrolase"/>
    <property type="match status" value="1"/>
</dbReference>
<dbReference type="PANTHER" id="PTHR10655">
    <property type="entry name" value="LYSOPHOSPHOLIPASE-RELATED"/>
    <property type="match status" value="1"/>
</dbReference>
<dbReference type="SUPFAM" id="SSF53474">
    <property type="entry name" value="alpha/beta-Hydrolases"/>
    <property type="match status" value="1"/>
</dbReference>
<evidence type="ECO:0000256" key="1">
    <source>
        <dbReference type="ARBA" id="ARBA00006499"/>
    </source>
</evidence>
<dbReference type="GO" id="GO:0016787">
    <property type="term" value="F:hydrolase activity"/>
    <property type="evidence" value="ECO:0007669"/>
    <property type="project" value="UniProtKB-KW"/>
</dbReference>
<name>A0A9X2C398_9BURK</name>
<evidence type="ECO:0000259" key="3">
    <source>
        <dbReference type="Pfam" id="PF02230"/>
    </source>
</evidence>
<feature type="domain" description="Phospholipase/carboxylesterase/thioesterase" evidence="3">
    <location>
        <begin position="6"/>
        <end position="200"/>
    </location>
</feature>
<dbReference type="RefSeq" id="WP_275683846.1">
    <property type="nucleotide sequence ID" value="NZ_JAJLJH010000006.1"/>
</dbReference>
<organism evidence="4 5">
    <name type="scientific">Scleromatobacter humisilvae</name>
    <dbReference type="NCBI Taxonomy" id="2897159"/>
    <lineage>
        <taxon>Bacteria</taxon>
        <taxon>Pseudomonadati</taxon>
        <taxon>Pseudomonadota</taxon>
        <taxon>Betaproteobacteria</taxon>
        <taxon>Burkholderiales</taxon>
        <taxon>Sphaerotilaceae</taxon>
        <taxon>Scleromatobacter</taxon>
    </lineage>
</organism>
<dbReference type="Pfam" id="PF02230">
    <property type="entry name" value="Abhydrolase_2"/>
    <property type="match status" value="1"/>
</dbReference>
<dbReference type="NCBIfam" id="NF008525">
    <property type="entry name" value="PRK11460.1"/>
    <property type="match status" value="1"/>
</dbReference>
<dbReference type="EMBL" id="JAJLJH010000006">
    <property type="protein sequence ID" value="MCK9687799.1"/>
    <property type="molecule type" value="Genomic_DNA"/>
</dbReference>
<proteinExistence type="inferred from homology"/>
<gene>
    <name evidence="4" type="primary">ypfH</name>
    <name evidence="4" type="ORF">LPC04_19015</name>
</gene>
<evidence type="ECO:0000256" key="2">
    <source>
        <dbReference type="ARBA" id="ARBA00022801"/>
    </source>
</evidence>
<keyword evidence="2" id="KW-0378">Hydrolase</keyword>
<evidence type="ECO:0000313" key="4">
    <source>
        <dbReference type="EMBL" id="MCK9687799.1"/>
    </source>
</evidence>
<comment type="similarity">
    <text evidence="1">Belongs to the AB hydrolase superfamily. AB hydrolase 2 family.</text>
</comment>
<accession>A0A9X2C398</accession>
<dbReference type="InterPro" id="IPR003140">
    <property type="entry name" value="PLipase/COase/thioEstase"/>
</dbReference>
<dbReference type="InterPro" id="IPR050565">
    <property type="entry name" value="LYPA1-2/EST-like"/>
</dbReference>
<keyword evidence="5" id="KW-1185">Reference proteome</keyword>
<evidence type="ECO:0000313" key="5">
    <source>
        <dbReference type="Proteomes" id="UP001139353"/>
    </source>
</evidence>
<comment type="caution">
    <text evidence="4">The sequence shown here is derived from an EMBL/GenBank/DDBJ whole genome shotgun (WGS) entry which is preliminary data.</text>
</comment>
<dbReference type="AlphaFoldDB" id="A0A9X2C398"/>
<protein>
    <submittedName>
        <fullName evidence="4">Esterase</fullName>
    </submittedName>
</protein>
<reference evidence="4" key="1">
    <citation type="submission" date="2021-11" db="EMBL/GenBank/DDBJ databases">
        <title>BS-T2-15 a new species belonging to the Comamonadaceae family isolated from the soil of a French oak forest.</title>
        <authorList>
            <person name="Mieszkin S."/>
            <person name="Alain K."/>
        </authorList>
    </citation>
    <scope>NUCLEOTIDE SEQUENCE</scope>
    <source>
        <strain evidence="4">BS-T2-15</strain>
    </source>
</reference>
<sequence length="228" mass="24051">MSDSIIVARPAGPAQQLMLLFHGVGANAQDLAPLGHVLAAEFPQAFIVSVAAPSASGAGREWFSVNGIDEQNRVARVEAAMPAFVETVARWQEEAGVGLDAVALIGFSQGGIMALESTRDRPAIAGRVVSIAGRFALLPETPNPATTLHMFHGKADPVIPYGFTVEAAEHLVAIGADVTADVLPQVGHQINAEIAELLIERLRGHLPKRTWEAAMRAARESEGRGDGE</sequence>
<dbReference type="Proteomes" id="UP001139353">
    <property type="component" value="Unassembled WGS sequence"/>
</dbReference>
<dbReference type="PANTHER" id="PTHR10655:SF17">
    <property type="entry name" value="LYSOPHOSPHOLIPASE-LIKE PROTEIN 1"/>
    <property type="match status" value="1"/>
</dbReference>